<evidence type="ECO:0000256" key="1">
    <source>
        <dbReference type="SAM" id="MobiDB-lite"/>
    </source>
</evidence>
<organism evidence="2 3">
    <name type="scientific">Coccidioides immitis H538.4</name>
    <dbReference type="NCBI Taxonomy" id="396776"/>
    <lineage>
        <taxon>Eukaryota</taxon>
        <taxon>Fungi</taxon>
        <taxon>Dikarya</taxon>
        <taxon>Ascomycota</taxon>
        <taxon>Pezizomycotina</taxon>
        <taxon>Eurotiomycetes</taxon>
        <taxon>Eurotiomycetidae</taxon>
        <taxon>Onygenales</taxon>
        <taxon>Onygenaceae</taxon>
        <taxon>Coccidioides</taxon>
    </lineage>
</organism>
<evidence type="ECO:0000313" key="2">
    <source>
        <dbReference type="EMBL" id="KMU90444.1"/>
    </source>
</evidence>
<sequence>MKTGLREPLETIVTLRVPRGKAGMSVWKCQTKKSAASHESLLAPKGVPMSGDEDARRLALGISRLASAQGRRRRKSRSETETTPSPKQEMISLVAVKACFSSFVIRVLLPFALHETFFPLRRDSGLSHQTGMLNPK</sequence>
<protein>
    <submittedName>
        <fullName evidence="2">Uncharacterized protein</fullName>
    </submittedName>
</protein>
<dbReference type="VEuPathDB" id="FungiDB:CIHG_08333"/>
<proteinExistence type="predicted"/>
<accession>A0A0J8S244</accession>
<reference evidence="3" key="1">
    <citation type="journal article" date="2010" name="Genome Res.">
        <title>Population genomic sequencing of Coccidioides fungi reveals recent hybridization and transposon control.</title>
        <authorList>
            <person name="Neafsey D.E."/>
            <person name="Barker B.M."/>
            <person name="Sharpton T.J."/>
            <person name="Stajich J.E."/>
            <person name="Park D.J."/>
            <person name="Whiston E."/>
            <person name="Hung C.-Y."/>
            <person name="McMahan C."/>
            <person name="White J."/>
            <person name="Sykes S."/>
            <person name="Heiman D."/>
            <person name="Young S."/>
            <person name="Zeng Q."/>
            <person name="Abouelleil A."/>
            <person name="Aftuck L."/>
            <person name="Bessette D."/>
            <person name="Brown A."/>
            <person name="FitzGerald M."/>
            <person name="Lui A."/>
            <person name="Macdonald J.P."/>
            <person name="Priest M."/>
            <person name="Orbach M.J."/>
            <person name="Galgiani J.N."/>
            <person name="Kirkland T.N."/>
            <person name="Cole G.T."/>
            <person name="Birren B.W."/>
            <person name="Henn M.R."/>
            <person name="Taylor J.W."/>
            <person name="Rounsley S.D."/>
        </authorList>
    </citation>
    <scope>NUCLEOTIDE SEQUENCE [LARGE SCALE GENOMIC DNA]</scope>
    <source>
        <strain evidence="3">H538.4</strain>
    </source>
</reference>
<gene>
    <name evidence="2" type="ORF">CIHG_08333</name>
</gene>
<name>A0A0J8S244_COCIT</name>
<dbReference type="Proteomes" id="UP000054563">
    <property type="component" value="Unassembled WGS sequence"/>
</dbReference>
<dbReference type="AlphaFoldDB" id="A0A0J8S244"/>
<dbReference type="EMBL" id="DS017022">
    <property type="protein sequence ID" value="KMU90444.1"/>
    <property type="molecule type" value="Genomic_DNA"/>
</dbReference>
<feature type="region of interest" description="Disordered" evidence="1">
    <location>
        <begin position="65"/>
        <end position="88"/>
    </location>
</feature>
<evidence type="ECO:0000313" key="3">
    <source>
        <dbReference type="Proteomes" id="UP000054563"/>
    </source>
</evidence>